<protein>
    <recommendedName>
        <fullName evidence="4">AP2 domain transcription factor AP2IV-2</fullName>
    </recommendedName>
</protein>
<accession>F0VA02</accession>
<feature type="region of interest" description="Disordered" evidence="1">
    <location>
        <begin position="453"/>
        <end position="477"/>
    </location>
</feature>
<dbReference type="GeneID" id="13441524"/>
<gene>
    <name evidence="2" type="ORF">NCLIV_009600</name>
</gene>
<feature type="region of interest" description="Disordered" evidence="1">
    <location>
        <begin position="1232"/>
        <end position="1263"/>
    </location>
</feature>
<reference evidence="3" key="1">
    <citation type="journal article" date="2012" name="PLoS Pathog.">
        <title>Comparative genomics of the apicomplexan parasites Toxoplasma gondii and Neospora caninum: Coccidia differing in host range and transmission strategy.</title>
        <authorList>
            <person name="Reid A.J."/>
            <person name="Vermont S.J."/>
            <person name="Cotton J.A."/>
            <person name="Harris D."/>
            <person name="Hill-Cawthorne G.A."/>
            <person name="Konen-Waisman S."/>
            <person name="Latham S.M."/>
            <person name="Mourier T."/>
            <person name="Norton R."/>
            <person name="Quail M.A."/>
            <person name="Sanders M."/>
            <person name="Shanmugam D."/>
            <person name="Sohal A."/>
            <person name="Wasmuth J.D."/>
            <person name="Brunk B."/>
            <person name="Grigg M.E."/>
            <person name="Howard J.C."/>
            <person name="Parkinson J."/>
            <person name="Roos D.S."/>
            <person name="Trees A.J."/>
            <person name="Berriman M."/>
            <person name="Pain A."/>
            <person name="Wastling J.M."/>
        </authorList>
    </citation>
    <scope>NUCLEOTIDE SEQUENCE [LARGE SCALE GENOMIC DNA]</scope>
    <source>
        <strain evidence="3">Liverpool</strain>
    </source>
</reference>
<dbReference type="OrthoDB" id="333986at2759"/>
<feature type="region of interest" description="Disordered" evidence="1">
    <location>
        <begin position="309"/>
        <end position="398"/>
    </location>
</feature>
<feature type="region of interest" description="Disordered" evidence="1">
    <location>
        <begin position="414"/>
        <end position="441"/>
    </location>
</feature>
<dbReference type="eggNOG" id="ENOG502QZ5G">
    <property type="taxonomic scope" value="Eukaryota"/>
</dbReference>
<name>F0VA02_NEOCL</name>
<feature type="compositionally biased region" description="Basic residues" evidence="1">
    <location>
        <begin position="1"/>
        <end position="10"/>
    </location>
</feature>
<feature type="region of interest" description="Disordered" evidence="1">
    <location>
        <begin position="897"/>
        <end position="936"/>
    </location>
</feature>
<feature type="compositionally biased region" description="Polar residues" evidence="1">
    <location>
        <begin position="309"/>
        <end position="322"/>
    </location>
</feature>
<evidence type="ECO:0000256" key="1">
    <source>
        <dbReference type="SAM" id="MobiDB-lite"/>
    </source>
</evidence>
<sequence length="1360" mass="142933">MNARERRRGRSLLEETEASAASLTLRPSQATSPLLRAHGLTSPPAAPAAFLPSAMRTPSEKKHSNANMEATETGTLCADEAVSQEPASVTELDDVQSPSEDGGLCETTAQTAALEEEEEECEPRELATEGETGGPSDGVRFAGDATRTGEARSSGEGETQGHVDLKPASASRFHSYAEQDVCAWATSMLARNELRKLKAAALKLEGDRMPRSDVVGLYFKKHRPCWSVDYHTRQGKRKTVEFFVPDLSRETIELVLVHAIECRKYMPRRFDQAPAFVPEPDDTTSGMPYRYGARLLSPEVLAWVRENNNSGRNSQHAHGQSSRRGEGEKAGSENGLPSCPAEGTSLRGPRGNLARQRDSRWQAKGAGGRAGSGLASSEEKAPQDSEAGSSAGGLPRPGGVSAYVDCSARHVPGGDYPSPAHLPPGRIPGPLSGPQMFDQGPGMHVAVWREEPREAPPQALPPTFAVPHATSFSPAAGFHDRREAAVESHGDLYTMRQYPPPYPYGPVSPEAAAPAVSTFRHPPFANGSGYVNGRAPCAPPEAHRPQSPFWGPHTGIPGEDKDCQVIGCTAPTGSPAPGRMASFVGSGTAFEGEGRHQGEAPTTQAEQTAKRRRVQGDSEGAGRAGPEAPGSDSPFVGPPMCLPAPREWPRNGQAFAQPGTGPGACPGAGLAPGTEDARRSLHLSASYSSASFSSAEFPSVPPQTPHAACVLSDGDASRSQVSGAASVGCASPLSPPFRGEDASAWASRELFGSPEAFPEKPGPFVPGSALPRRQSVAISDAGLTTASTASPYQHSCCNSTVASCSPKSASPMSQSGSFPCDFQQVPRTRFSIPGVQTPDDVAVGCLSNPGETPAQRAGTEGTLKPGEAGPLTQPPGWQQDASTPGAEFYAPRPFGNAAPSHSVSPRPAWPYGTDLGEGDFSSPRGQAPLPGGCPSSPVWGGGRGVWSRFEERQLLCPVDASDGVGERNACMGSNLHESCGVQEATLDGSRVGRSESPVGPAGAATGGPGDRKRLGEPGSWGAGDRGVGEDAPRKDHLQDHLMYVSGNRELACLEDSAVLLSSPLNEGVHPLEKTSSGAFPDLTAWVGSPPHDGSFVQEFDMFREHGDPAGDDALALWSSGGAFGQRTDPLSRDDEREREFWKSQQTPFCGPPAFWCIFPVGYTREYDVMDMVTLRDLSNVDTLVSRPLQGPPPYGGCAAGNAEESRGTAFHGGDGAALSAASKKGYECRAEAPADAATGKVEVKHGGGRRKHVEEGSQRSGREKKLVEGAGNRLQTAWSLTHDHSSPSSSWLSSHPPYGSLKSRPQGANEAKDLKQGGSTPWDASSRRAVPEGPRPTFVAGRQRLCSSGGEARSLNGAAA</sequence>
<evidence type="ECO:0000313" key="2">
    <source>
        <dbReference type="EMBL" id="CBZ50491.1"/>
    </source>
</evidence>
<feature type="compositionally biased region" description="Polar residues" evidence="1">
    <location>
        <begin position="19"/>
        <end position="32"/>
    </location>
</feature>
<keyword evidence="3" id="KW-1185">Reference proteome</keyword>
<feature type="region of interest" description="Disordered" evidence="1">
    <location>
        <begin position="538"/>
        <end position="674"/>
    </location>
</feature>
<proteinExistence type="predicted"/>
<feature type="compositionally biased region" description="Low complexity" evidence="1">
    <location>
        <begin position="1286"/>
        <end position="1297"/>
    </location>
</feature>
<dbReference type="RefSeq" id="XP_003880524.1">
    <property type="nucleotide sequence ID" value="XM_003880475.1"/>
</dbReference>
<organism evidence="2 3">
    <name type="scientific">Neospora caninum (strain Liverpool)</name>
    <dbReference type="NCBI Taxonomy" id="572307"/>
    <lineage>
        <taxon>Eukaryota</taxon>
        <taxon>Sar</taxon>
        <taxon>Alveolata</taxon>
        <taxon>Apicomplexa</taxon>
        <taxon>Conoidasida</taxon>
        <taxon>Coccidia</taxon>
        <taxon>Eucoccidiorida</taxon>
        <taxon>Eimeriorina</taxon>
        <taxon>Sarcocystidae</taxon>
        <taxon>Neospora</taxon>
    </lineage>
</organism>
<feature type="region of interest" description="Disordered" evidence="1">
    <location>
        <begin position="987"/>
        <end position="1032"/>
    </location>
</feature>
<dbReference type="OMA" id="CAWATSM"/>
<dbReference type="EMBL" id="FR823384">
    <property type="protein sequence ID" value="CBZ50491.1"/>
    <property type="molecule type" value="Genomic_DNA"/>
</dbReference>
<dbReference type="VEuPathDB" id="ToxoDB:NCLIV_009600"/>
<evidence type="ECO:0008006" key="4">
    <source>
        <dbReference type="Google" id="ProtNLM"/>
    </source>
</evidence>
<feature type="compositionally biased region" description="Basic and acidic residues" evidence="1">
    <location>
        <begin position="1252"/>
        <end position="1263"/>
    </location>
</feature>
<feature type="region of interest" description="Disordered" evidence="1">
    <location>
        <begin position="1"/>
        <end position="71"/>
    </location>
</feature>
<dbReference type="InParanoid" id="F0VA02"/>
<feature type="region of interest" description="Disordered" evidence="1">
    <location>
        <begin position="84"/>
        <end position="163"/>
    </location>
</feature>
<dbReference type="Proteomes" id="UP000007494">
    <property type="component" value="Chromosome IV"/>
</dbReference>
<feature type="region of interest" description="Disordered" evidence="1">
    <location>
        <begin position="847"/>
        <end position="870"/>
    </location>
</feature>
<feature type="region of interest" description="Disordered" evidence="1">
    <location>
        <begin position="1280"/>
        <end position="1340"/>
    </location>
</feature>
<evidence type="ECO:0000313" key="3">
    <source>
        <dbReference type="Proteomes" id="UP000007494"/>
    </source>
</evidence>
<feature type="compositionally biased region" description="Basic and acidic residues" evidence="1">
    <location>
        <begin position="147"/>
        <end position="163"/>
    </location>
</feature>